<evidence type="ECO:0000256" key="2">
    <source>
        <dbReference type="ARBA" id="ARBA00011262"/>
    </source>
</evidence>
<dbReference type="CDD" id="cd06579">
    <property type="entry name" value="TM_PBP1_transp_AraH_like"/>
    <property type="match status" value="1"/>
</dbReference>
<feature type="transmembrane region" description="Helical" evidence="12">
    <location>
        <begin position="73"/>
        <end position="92"/>
    </location>
</feature>
<evidence type="ECO:0000256" key="5">
    <source>
        <dbReference type="ARBA" id="ARBA00022519"/>
    </source>
</evidence>
<evidence type="ECO:0000256" key="9">
    <source>
        <dbReference type="ARBA" id="ARBA00025439"/>
    </source>
</evidence>
<keyword evidence="7 12" id="KW-1133">Transmembrane helix</keyword>
<protein>
    <recommendedName>
        <fullName evidence="10">Autoinducer 2 import system permease protein LsrC</fullName>
    </recommendedName>
</protein>
<accession>A0ABQ2UES0</accession>
<keyword evidence="5" id="KW-0997">Cell inner membrane</keyword>
<dbReference type="PANTHER" id="PTHR32196">
    <property type="entry name" value="ABC TRANSPORTER PERMEASE PROTEIN YPHD-RELATED-RELATED"/>
    <property type="match status" value="1"/>
</dbReference>
<comment type="subcellular location">
    <subcellularLocation>
        <location evidence="1">Cell membrane</location>
        <topology evidence="1">Multi-pass membrane protein</topology>
    </subcellularLocation>
</comment>
<evidence type="ECO:0000256" key="11">
    <source>
        <dbReference type="SAM" id="MobiDB-lite"/>
    </source>
</evidence>
<evidence type="ECO:0000256" key="3">
    <source>
        <dbReference type="ARBA" id="ARBA00022448"/>
    </source>
</evidence>
<proteinExistence type="predicted"/>
<evidence type="ECO:0000313" key="13">
    <source>
        <dbReference type="EMBL" id="GGU28151.1"/>
    </source>
</evidence>
<feature type="transmembrane region" description="Helical" evidence="12">
    <location>
        <begin position="245"/>
        <end position="265"/>
    </location>
</feature>
<dbReference type="InterPro" id="IPR001851">
    <property type="entry name" value="ABC_transp_permease"/>
</dbReference>
<evidence type="ECO:0000256" key="4">
    <source>
        <dbReference type="ARBA" id="ARBA00022475"/>
    </source>
</evidence>
<feature type="transmembrane region" description="Helical" evidence="12">
    <location>
        <begin position="271"/>
        <end position="292"/>
    </location>
</feature>
<organism evidence="13 14">
    <name type="scientific">Lentzea flava</name>
    <dbReference type="NCBI Taxonomy" id="103732"/>
    <lineage>
        <taxon>Bacteria</taxon>
        <taxon>Bacillati</taxon>
        <taxon>Actinomycetota</taxon>
        <taxon>Actinomycetes</taxon>
        <taxon>Pseudonocardiales</taxon>
        <taxon>Pseudonocardiaceae</taxon>
        <taxon>Lentzea</taxon>
    </lineage>
</organism>
<feature type="transmembrane region" description="Helical" evidence="12">
    <location>
        <begin position="194"/>
        <end position="214"/>
    </location>
</feature>
<evidence type="ECO:0000256" key="7">
    <source>
        <dbReference type="ARBA" id="ARBA00022989"/>
    </source>
</evidence>
<evidence type="ECO:0000256" key="12">
    <source>
        <dbReference type="SAM" id="Phobius"/>
    </source>
</evidence>
<gene>
    <name evidence="13" type="primary">rhaP</name>
    <name evidence="13" type="ORF">GCM10010178_20560</name>
</gene>
<keyword evidence="14" id="KW-1185">Reference proteome</keyword>
<keyword evidence="4" id="KW-1003">Cell membrane</keyword>
<dbReference type="PANTHER" id="PTHR32196:SF29">
    <property type="entry name" value="AUTOINDUCER 2 IMPORT SYSTEM PERMEASE PROTEIN LSRC"/>
    <property type="match status" value="1"/>
</dbReference>
<keyword evidence="6 12" id="KW-0812">Transmembrane</keyword>
<feature type="transmembrane region" description="Helical" evidence="12">
    <location>
        <begin position="44"/>
        <end position="61"/>
    </location>
</feature>
<comment type="function">
    <text evidence="9">Part of the ABC transporter complex LsrABCD involved in autoinducer 2 (AI-2) import. Probably responsible for the translocation of the substrate across the membrane.</text>
</comment>
<dbReference type="Pfam" id="PF02653">
    <property type="entry name" value="BPD_transp_2"/>
    <property type="match status" value="1"/>
</dbReference>
<feature type="transmembrane region" description="Helical" evidence="12">
    <location>
        <begin position="123"/>
        <end position="147"/>
    </location>
</feature>
<keyword evidence="8 12" id="KW-0472">Membrane</keyword>
<evidence type="ECO:0000256" key="6">
    <source>
        <dbReference type="ARBA" id="ARBA00022692"/>
    </source>
</evidence>
<evidence type="ECO:0000256" key="1">
    <source>
        <dbReference type="ARBA" id="ARBA00004651"/>
    </source>
</evidence>
<sequence length="361" mass="36655">MTPHKGNSVAPPAPAHHAEMPDAPPAERTAARRLSTRVGRMRELGIVVALALVVIPTAVVNPRFIQPQSLRDLLLNASIVALLAVGQTLVVITRNVDLSVGSVLGLSAFLTAQQFADHPGTPLLAGIGFGVAVGLACGLLNGLLVALGNVPSLVVTLGTLYVFRGIDYALAQGRQVNAANLPDALLDLGSSRVLGVPVLVLVTVVVIAAAALHLRSYRCGRELYAIGSNPEAATLAGIPVARRTLTAFVLSGLIAGLAGALWVARYGTVDAAAGTGLELQVVAAVVVGGVAIFGGSGTVAGAALGALLLGTITSCLVVLQIPAFWQQAIAGALLLGAITVDRLLALRLAKALRTTEGTSHA</sequence>
<feature type="transmembrane region" description="Helical" evidence="12">
    <location>
        <begin position="299"/>
        <end position="319"/>
    </location>
</feature>
<dbReference type="EMBL" id="BMRE01000005">
    <property type="protein sequence ID" value="GGU28151.1"/>
    <property type="molecule type" value="Genomic_DNA"/>
</dbReference>
<comment type="caution">
    <text evidence="13">The sequence shown here is derived from an EMBL/GenBank/DDBJ whole genome shotgun (WGS) entry which is preliminary data.</text>
</comment>
<evidence type="ECO:0000256" key="10">
    <source>
        <dbReference type="ARBA" id="ARBA00039382"/>
    </source>
</evidence>
<feature type="transmembrane region" description="Helical" evidence="12">
    <location>
        <begin position="325"/>
        <end position="344"/>
    </location>
</feature>
<feature type="region of interest" description="Disordered" evidence="11">
    <location>
        <begin position="1"/>
        <end position="26"/>
    </location>
</feature>
<evidence type="ECO:0000256" key="8">
    <source>
        <dbReference type="ARBA" id="ARBA00023136"/>
    </source>
</evidence>
<comment type="subunit">
    <text evidence="2">The complex is composed of two ATP-binding proteins (LsrA), two transmembrane proteins (LsrC and LsrD) and a solute-binding protein (LsrB).</text>
</comment>
<keyword evidence="3" id="KW-0813">Transport</keyword>
<reference evidence="14" key="1">
    <citation type="journal article" date="2019" name="Int. J. Syst. Evol. Microbiol.">
        <title>The Global Catalogue of Microorganisms (GCM) 10K type strain sequencing project: providing services to taxonomists for standard genome sequencing and annotation.</title>
        <authorList>
            <consortium name="The Broad Institute Genomics Platform"/>
            <consortium name="The Broad Institute Genome Sequencing Center for Infectious Disease"/>
            <person name="Wu L."/>
            <person name="Ma J."/>
        </authorList>
    </citation>
    <scope>NUCLEOTIDE SEQUENCE [LARGE SCALE GENOMIC DNA]</scope>
    <source>
        <strain evidence="14">JCM 3296</strain>
    </source>
</reference>
<dbReference type="Proteomes" id="UP000649573">
    <property type="component" value="Unassembled WGS sequence"/>
</dbReference>
<evidence type="ECO:0000313" key="14">
    <source>
        <dbReference type="Proteomes" id="UP000649573"/>
    </source>
</evidence>
<name>A0ABQ2UES0_9PSEU</name>